<accession>A0A2J0Z9N9</accession>
<sequence>MHRSPSSLLSIASIVASMTSVAVGNGMMLAYVPFVLTRSAAPDWVPGAAVTAIAFGGLIGCLMGGSLIRRVGHARAFSCSMALVILAALTISLGVHPLLWVVARGLYGIAANMNFIITQSWLNRASENHWRGRAMALFYMAYVIGLGAGAWLFGQIPVEGNLAPIVTIFFTAVAILPIGLTRLPTPPAPARVSIDIPMVWRISPVAFIGVLASGGLSMLVQGFTPIYAAANSVSQKDVAALMFVMQFGLLFIQYPMGALSDRTDRRIVLIATCMLVIAAGIAALAVSFDNLLLLMLVFAMFAGAVETVYSIANAHANDRTDPADFVPLASTMLVAWSAAATLVPMLVTLLTPAFGQRTFIYATMTVALLYALFVLVRLRSRERVPPEHCDSFEFKSAQVPNAAALAETEARAERPVRRPDL</sequence>
<feature type="transmembrane region" description="Helical" evidence="7">
    <location>
        <begin position="359"/>
        <end position="378"/>
    </location>
</feature>
<dbReference type="CDD" id="cd17477">
    <property type="entry name" value="MFS_YcaD_like"/>
    <property type="match status" value="1"/>
</dbReference>
<dbReference type="InterPro" id="IPR011701">
    <property type="entry name" value="MFS"/>
</dbReference>
<dbReference type="EMBL" id="NJGD01000001">
    <property type="protein sequence ID" value="PJR17241.1"/>
    <property type="molecule type" value="Genomic_DNA"/>
</dbReference>
<feature type="transmembrane region" description="Helical" evidence="7">
    <location>
        <begin position="76"/>
        <end position="99"/>
    </location>
</feature>
<dbReference type="InterPro" id="IPR036259">
    <property type="entry name" value="MFS_trans_sf"/>
</dbReference>
<feature type="transmembrane region" description="Helical" evidence="7">
    <location>
        <begin position="162"/>
        <end position="183"/>
    </location>
</feature>
<feature type="transmembrane region" description="Helical" evidence="7">
    <location>
        <begin position="204"/>
        <end position="226"/>
    </location>
</feature>
<keyword evidence="6 7" id="KW-0472">Membrane</keyword>
<dbReference type="SUPFAM" id="SSF103473">
    <property type="entry name" value="MFS general substrate transporter"/>
    <property type="match status" value="1"/>
</dbReference>
<evidence type="ECO:0000256" key="1">
    <source>
        <dbReference type="ARBA" id="ARBA00004651"/>
    </source>
</evidence>
<comment type="caution">
    <text evidence="9">The sequence shown here is derived from an EMBL/GenBank/DDBJ whole genome shotgun (WGS) entry which is preliminary data.</text>
</comment>
<evidence type="ECO:0000256" key="5">
    <source>
        <dbReference type="ARBA" id="ARBA00022989"/>
    </source>
</evidence>
<dbReference type="Proteomes" id="UP000231987">
    <property type="component" value="Unassembled WGS sequence"/>
</dbReference>
<dbReference type="InterPro" id="IPR020846">
    <property type="entry name" value="MFS_dom"/>
</dbReference>
<evidence type="ECO:0000256" key="6">
    <source>
        <dbReference type="ARBA" id="ARBA00023136"/>
    </source>
</evidence>
<feature type="transmembrane region" description="Helical" evidence="7">
    <location>
        <begin position="134"/>
        <end position="156"/>
    </location>
</feature>
<feature type="transmembrane region" description="Helical" evidence="7">
    <location>
        <begin position="105"/>
        <end position="122"/>
    </location>
</feature>
<keyword evidence="5 7" id="KW-1133">Transmembrane helix</keyword>
<feature type="transmembrane region" description="Helical" evidence="7">
    <location>
        <begin position="267"/>
        <end position="286"/>
    </location>
</feature>
<evidence type="ECO:0000256" key="7">
    <source>
        <dbReference type="SAM" id="Phobius"/>
    </source>
</evidence>
<organism evidence="9 10">
    <name type="scientific">Rhizobium meliloti</name>
    <name type="common">Ensifer meliloti</name>
    <name type="synonym">Sinorhizobium meliloti</name>
    <dbReference type="NCBI Taxonomy" id="382"/>
    <lineage>
        <taxon>Bacteria</taxon>
        <taxon>Pseudomonadati</taxon>
        <taxon>Pseudomonadota</taxon>
        <taxon>Alphaproteobacteria</taxon>
        <taxon>Hyphomicrobiales</taxon>
        <taxon>Rhizobiaceae</taxon>
        <taxon>Sinorhizobium/Ensifer group</taxon>
        <taxon>Sinorhizobium</taxon>
    </lineage>
</organism>
<feature type="domain" description="Major facilitator superfamily (MFS) profile" evidence="8">
    <location>
        <begin position="5"/>
        <end position="382"/>
    </location>
</feature>
<keyword evidence="3" id="KW-1003">Cell membrane</keyword>
<evidence type="ECO:0000256" key="4">
    <source>
        <dbReference type="ARBA" id="ARBA00022692"/>
    </source>
</evidence>
<gene>
    <name evidence="9" type="ORF">CEJ86_03480</name>
</gene>
<name>A0A2J0Z9N9_RHIML</name>
<dbReference type="RefSeq" id="WP_100669848.1">
    <property type="nucleotide sequence ID" value="NZ_NJGD01000001.1"/>
</dbReference>
<feature type="transmembrane region" description="Helical" evidence="7">
    <location>
        <begin position="7"/>
        <end position="32"/>
    </location>
</feature>
<dbReference type="GO" id="GO:0005886">
    <property type="term" value="C:plasma membrane"/>
    <property type="evidence" value="ECO:0007669"/>
    <property type="project" value="UniProtKB-SubCell"/>
</dbReference>
<comment type="subcellular location">
    <subcellularLocation>
        <location evidence="1">Cell membrane</location>
        <topology evidence="1">Multi-pass membrane protein</topology>
    </subcellularLocation>
</comment>
<feature type="transmembrane region" description="Helical" evidence="7">
    <location>
        <begin position="292"/>
        <end position="312"/>
    </location>
</feature>
<dbReference type="PANTHER" id="PTHR23521">
    <property type="entry name" value="TRANSPORTER MFS SUPERFAMILY"/>
    <property type="match status" value="1"/>
</dbReference>
<keyword evidence="2" id="KW-0813">Transport</keyword>
<keyword evidence="4 7" id="KW-0812">Transmembrane</keyword>
<dbReference type="AlphaFoldDB" id="A0A2J0Z9N9"/>
<feature type="transmembrane region" description="Helical" evidence="7">
    <location>
        <begin position="238"/>
        <end position="255"/>
    </location>
</feature>
<evidence type="ECO:0000256" key="2">
    <source>
        <dbReference type="ARBA" id="ARBA00022448"/>
    </source>
</evidence>
<evidence type="ECO:0000313" key="10">
    <source>
        <dbReference type="Proteomes" id="UP000231987"/>
    </source>
</evidence>
<evidence type="ECO:0000259" key="8">
    <source>
        <dbReference type="PROSITE" id="PS50850"/>
    </source>
</evidence>
<dbReference type="PANTHER" id="PTHR23521:SF2">
    <property type="entry name" value="TRANSPORTER MFS SUPERFAMILY"/>
    <property type="match status" value="1"/>
</dbReference>
<dbReference type="Gene3D" id="1.20.1250.20">
    <property type="entry name" value="MFS general substrate transporter like domains"/>
    <property type="match status" value="2"/>
</dbReference>
<proteinExistence type="predicted"/>
<dbReference type="Pfam" id="PF07690">
    <property type="entry name" value="MFS_1"/>
    <property type="match status" value="1"/>
</dbReference>
<feature type="transmembrane region" description="Helical" evidence="7">
    <location>
        <begin position="44"/>
        <end position="64"/>
    </location>
</feature>
<evidence type="ECO:0000256" key="3">
    <source>
        <dbReference type="ARBA" id="ARBA00022475"/>
    </source>
</evidence>
<protein>
    <submittedName>
        <fullName evidence="9">MFS transporter</fullName>
    </submittedName>
</protein>
<dbReference type="PROSITE" id="PS50850">
    <property type="entry name" value="MFS"/>
    <property type="match status" value="1"/>
</dbReference>
<dbReference type="GO" id="GO:0022857">
    <property type="term" value="F:transmembrane transporter activity"/>
    <property type="evidence" value="ECO:0007669"/>
    <property type="project" value="InterPro"/>
</dbReference>
<feature type="transmembrane region" description="Helical" evidence="7">
    <location>
        <begin position="324"/>
        <end position="347"/>
    </location>
</feature>
<dbReference type="InterPro" id="IPR047200">
    <property type="entry name" value="MFS_YcaD-like"/>
</dbReference>
<reference evidence="9 10" key="1">
    <citation type="submission" date="2017-06" db="EMBL/GenBank/DDBJ databases">
        <title>Ensifer strains isolated from leguminous trees and herbs display diverse denitrification phenotypes with some acting as strong N2O sinks.</title>
        <authorList>
            <person name="Woliy K."/>
            <person name="Mania D."/>
            <person name="Bakken L.R."/>
            <person name="Frostegard A."/>
        </authorList>
    </citation>
    <scope>NUCLEOTIDE SEQUENCE [LARGE SCALE GENOMIC DNA]</scope>
    <source>
        <strain evidence="9 10">AC50a</strain>
    </source>
</reference>
<evidence type="ECO:0000313" key="9">
    <source>
        <dbReference type="EMBL" id="PJR17241.1"/>
    </source>
</evidence>